<comment type="caution">
    <text evidence="7">The sequence shown here is derived from an EMBL/GenBank/DDBJ whole genome shotgun (WGS) entry which is preliminary data.</text>
</comment>
<feature type="transmembrane region" description="Helical" evidence="6">
    <location>
        <begin position="91"/>
        <end position="115"/>
    </location>
</feature>
<dbReference type="PANTHER" id="PTHR30250">
    <property type="entry name" value="PST FAMILY PREDICTED COLANIC ACID TRANSPORTER"/>
    <property type="match status" value="1"/>
</dbReference>
<feature type="transmembrane region" description="Helical" evidence="6">
    <location>
        <begin position="349"/>
        <end position="367"/>
    </location>
</feature>
<feature type="transmembrane region" description="Helical" evidence="6">
    <location>
        <begin position="127"/>
        <end position="149"/>
    </location>
</feature>
<comment type="subcellular location">
    <subcellularLocation>
        <location evidence="1">Cell membrane</location>
        <topology evidence="1">Multi-pass membrane protein</topology>
    </subcellularLocation>
</comment>
<feature type="transmembrane region" description="Helical" evidence="6">
    <location>
        <begin position="188"/>
        <end position="209"/>
    </location>
</feature>
<evidence type="ECO:0000256" key="3">
    <source>
        <dbReference type="ARBA" id="ARBA00022692"/>
    </source>
</evidence>
<keyword evidence="8" id="KW-1185">Reference proteome</keyword>
<gene>
    <name evidence="7" type="ORF">AAAT34_09175</name>
</gene>
<evidence type="ECO:0000313" key="8">
    <source>
        <dbReference type="Proteomes" id="UP001487296"/>
    </source>
</evidence>
<proteinExistence type="predicted"/>
<feature type="transmembrane region" description="Helical" evidence="6">
    <location>
        <begin position="442"/>
        <end position="462"/>
    </location>
</feature>
<protein>
    <submittedName>
        <fullName evidence="7">Oligosaccharide flippase family protein</fullName>
    </submittedName>
</protein>
<feature type="transmembrane region" description="Helical" evidence="6">
    <location>
        <begin position="406"/>
        <end position="430"/>
    </location>
</feature>
<feature type="transmembrane region" description="Helical" evidence="6">
    <location>
        <begin position="18"/>
        <end position="40"/>
    </location>
</feature>
<evidence type="ECO:0000256" key="6">
    <source>
        <dbReference type="SAM" id="Phobius"/>
    </source>
</evidence>
<dbReference type="Proteomes" id="UP001487296">
    <property type="component" value="Unassembled WGS sequence"/>
</dbReference>
<evidence type="ECO:0000313" key="7">
    <source>
        <dbReference type="EMBL" id="MEQ2487221.1"/>
    </source>
</evidence>
<feature type="transmembrane region" description="Helical" evidence="6">
    <location>
        <begin position="379"/>
        <end position="400"/>
    </location>
</feature>
<evidence type="ECO:0000256" key="5">
    <source>
        <dbReference type="ARBA" id="ARBA00023136"/>
    </source>
</evidence>
<feature type="transmembrane region" description="Helical" evidence="6">
    <location>
        <begin position="468"/>
        <end position="489"/>
    </location>
</feature>
<reference evidence="7 8" key="1">
    <citation type="submission" date="2024-04" db="EMBL/GenBank/DDBJ databases">
        <title>Human intestinal bacterial collection.</title>
        <authorList>
            <person name="Pauvert C."/>
            <person name="Hitch T.C.A."/>
            <person name="Clavel T."/>
        </authorList>
    </citation>
    <scope>NUCLEOTIDE SEQUENCE [LARGE SCALE GENOMIC DNA]</scope>
    <source>
        <strain evidence="7 8">CLA-AA-H145</strain>
    </source>
</reference>
<dbReference type="RefSeq" id="WP_215760254.1">
    <property type="nucleotide sequence ID" value="NZ_JAHKBE010000036.1"/>
</dbReference>
<keyword evidence="2" id="KW-1003">Cell membrane</keyword>
<dbReference type="EMBL" id="JBBNFP010000036">
    <property type="protein sequence ID" value="MEQ2487221.1"/>
    <property type="molecule type" value="Genomic_DNA"/>
</dbReference>
<name>A0ABV1FS19_9BACT</name>
<keyword evidence="4 6" id="KW-1133">Transmembrane helix</keyword>
<evidence type="ECO:0000256" key="2">
    <source>
        <dbReference type="ARBA" id="ARBA00022475"/>
    </source>
</evidence>
<keyword evidence="3 6" id="KW-0812">Transmembrane</keyword>
<feature type="transmembrane region" description="Helical" evidence="6">
    <location>
        <begin position="46"/>
        <end position="70"/>
    </location>
</feature>
<dbReference type="InterPro" id="IPR050833">
    <property type="entry name" value="Poly_Biosynth_Transport"/>
</dbReference>
<feature type="transmembrane region" description="Helical" evidence="6">
    <location>
        <begin position="315"/>
        <end position="337"/>
    </location>
</feature>
<evidence type="ECO:0000256" key="4">
    <source>
        <dbReference type="ARBA" id="ARBA00022989"/>
    </source>
</evidence>
<feature type="transmembrane region" description="Helical" evidence="6">
    <location>
        <begin position="161"/>
        <end position="182"/>
    </location>
</feature>
<dbReference type="PANTHER" id="PTHR30250:SF26">
    <property type="entry name" value="PSMA PROTEIN"/>
    <property type="match status" value="1"/>
</dbReference>
<keyword evidence="5 6" id="KW-0472">Membrane</keyword>
<accession>A0ABV1FS19</accession>
<evidence type="ECO:0000256" key="1">
    <source>
        <dbReference type="ARBA" id="ARBA00004651"/>
    </source>
</evidence>
<sequence>MSQEVTNNKKIARNAVALYFRMIVMMVIGLFTSRIILNALGVTDFGIYNVVGGFVAMFSLVSSSLTSSIGRSLTFELGRGDMERLKKTFSMSIIIMMGFSLIILILLETIGLWYLNNKMVIPPDRMYAAHWCFQLSIVTFILGLVNMPYSSSIISHERMDIYAYFTILDAIFKLVICYAIMNSPIDRLIMYAILLCLINVVNQCIYVIFCKRKFEECTFHWVYDKTMFKSLFGFAGWNFIGCSAAVLRTQGATLLLNWAGGPVVNAANGVANNICTIVQRFVDSFTQAFNPQITKRYAAQEYDSLMKLLLFGSRYSYYLLFVLALPIMFNAHFILYIWLGIVPDHTVSFTRWIIVFMLAEAVSRPIITAKNATGEIRNYQIIVGGILLTMLPLSYLGLKFGLPVEIVPICNAATACTAIIARMCMLNGVFPTWSSMVFIKKVLLNVLMVSAIASALPFLSFIYFDKGWINLIVTSLLCLVCSLLSIYYVGCDKQEREMILSKTLLYVGKLKSKIGKR</sequence>
<organism evidence="7 8">
    <name type="scientific">Hallella faecis</name>
    <dbReference type="NCBI Taxonomy" id="2841596"/>
    <lineage>
        <taxon>Bacteria</taxon>
        <taxon>Pseudomonadati</taxon>
        <taxon>Bacteroidota</taxon>
        <taxon>Bacteroidia</taxon>
        <taxon>Bacteroidales</taxon>
        <taxon>Prevotellaceae</taxon>
        <taxon>Hallella</taxon>
    </lineage>
</organism>